<dbReference type="EMBL" id="JAFNEN010000150">
    <property type="protein sequence ID" value="KAG8191897.1"/>
    <property type="molecule type" value="Genomic_DNA"/>
</dbReference>
<organism evidence="2 3">
    <name type="scientific">Oedothorax gibbosus</name>
    <dbReference type="NCBI Taxonomy" id="931172"/>
    <lineage>
        <taxon>Eukaryota</taxon>
        <taxon>Metazoa</taxon>
        <taxon>Ecdysozoa</taxon>
        <taxon>Arthropoda</taxon>
        <taxon>Chelicerata</taxon>
        <taxon>Arachnida</taxon>
        <taxon>Araneae</taxon>
        <taxon>Araneomorphae</taxon>
        <taxon>Entelegynae</taxon>
        <taxon>Araneoidea</taxon>
        <taxon>Linyphiidae</taxon>
        <taxon>Erigoninae</taxon>
        <taxon>Oedothorax</taxon>
    </lineage>
</organism>
<proteinExistence type="predicted"/>
<evidence type="ECO:0000313" key="3">
    <source>
        <dbReference type="Proteomes" id="UP000827092"/>
    </source>
</evidence>
<feature type="compositionally biased region" description="Basic and acidic residues" evidence="1">
    <location>
        <begin position="19"/>
        <end position="29"/>
    </location>
</feature>
<keyword evidence="3" id="KW-1185">Reference proteome</keyword>
<feature type="region of interest" description="Disordered" evidence="1">
    <location>
        <begin position="125"/>
        <end position="162"/>
    </location>
</feature>
<feature type="region of interest" description="Disordered" evidence="1">
    <location>
        <begin position="1"/>
        <end position="34"/>
    </location>
</feature>
<dbReference type="AlphaFoldDB" id="A0AAV6V6U4"/>
<evidence type="ECO:0000256" key="1">
    <source>
        <dbReference type="SAM" id="MobiDB-lite"/>
    </source>
</evidence>
<comment type="caution">
    <text evidence="2">The sequence shown here is derived from an EMBL/GenBank/DDBJ whole genome shotgun (WGS) entry which is preliminary data.</text>
</comment>
<accession>A0AAV6V6U4</accession>
<protein>
    <submittedName>
        <fullName evidence="2">Uncharacterized protein</fullName>
    </submittedName>
</protein>
<gene>
    <name evidence="2" type="ORF">JTE90_019831</name>
</gene>
<dbReference type="Proteomes" id="UP000827092">
    <property type="component" value="Unassembled WGS sequence"/>
</dbReference>
<name>A0AAV6V6U4_9ARAC</name>
<reference evidence="2 3" key="1">
    <citation type="journal article" date="2022" name="Nat. Ecol. Evol.">
        <title>A masculinizing supergene underlies an exaggerated male reproductive morph in a spider.</title>
        <authorList>
            <person name="Hendrickx F."/>
            <person name="De Corte Z."/>
            <person name="Sonet G."/>
            <person name="Van Belleghem S.M."/>
            <person name="Kostlbacher S."/>
            <person name="Vangestel C."/>
        </authorList>
    </citation>
    <scope>NUCLEOTIDE SEQUENCE [LARGE SCALE GENOMIC DNA]</scope>
    <source>
        <strain evidence="2">W744_W776</strain>
    </source>
</reference>
<sequence>MESDNAFYSPPSASGMLSEEERKERERMESIQGCSWKRRESKRINGPWSARGSLYRARPAVRPVSDYNDECSQDSHISIFGGITTKRRGFHGVLRNGGFPVSPIFWSFAGTIILPVKLSHRRQQLTAEDASKGSVGPTPRSKVRRRRIPCSTKIPFSPGCDH</sequence>
<evidence type="ECO:0000313" key="2">
    <source>
        <dbReference type="EMBL" id="KAG8191897.1"/>
    </source>
</evidence>